<dbReference type="InterPro" id="IPR012994">
    <property type="entry name" value="YbgT_YccB"/>
</dbReference>
<evidence type="ECO:0000256" key="1">
    <source>
        <dbReference type="SAM" id="Phobius"/>
    </source>
</evidence>
<gene>
    <name evidence="2" type="ORF">HYN46_15220</name>
</gene>
<protein>
    <submittedName>
        <fullName evidence="2">Cytochrome bd-I oxidase subunit CydX</fullName>
    </submittedName>
</protein>
<evidence type="ECO:0000313" key="3">
    <source>
        <dbReference type="Proteomes" id="UP000253940"/>
    </source>
</evidence>
<keyword evidence="1" id="KW-0472">Membrane</keyword>
<keyword evidence="3" id="KW-1185">Reference proteome</keyword>
<dbReference type="NCBIfam" id="TIGR02106">
    <property type="entry name" value="cyd_oper_ybgT"/>
    <property type="match status" value="1"/>
</dbReference>
<feature type="transmembrane region" description="Helical" evidence="1">
    <location>
        <begin position="6"/>
        <end position="23"/>
    </location>
</feature>
<keyword evidence="1" id="KW-1133">Transmembrane helix</keyword>
<accession>A0A345P9W2</accession>
<dbReference type="RefSeq" id="WP_114900179.1">
    <property type="nucleotide sequence ID" value="NZ_CP031222.1"/>
</dbReference>
<dbReference type="EMBL" id="CP031222">
    <property type="protein sequence ID" value="AXI04071.1"/>
    <property type="molecule type" value="Genomic_DNA"/>
</dbReference>
<sequence>MWYFTWVLGVSFAIFLAILNGMWGEHEKDRLPQDPSPDQ</sequence>
<dbReference type="Proteomes" id="UP000253940">
    <property type="component" value="Chromosome"/>
</dbReference>
<proteinExistence type="predicted"/>
<evidence type="ECO:0000313" key="2">
    <source>
        <dbReference type="EMBL" id="AXI04071.1"/>
    </source>
</evidence>
<reference evidence="2 3" key="1">
    <citation type="submission" date="2018-07" db="EMBL/GenBank/DDBJ databases">
        <title>Genome sequencing of Moraxellaceae gen. HYN0046.</title>
        <authorList>
            <person name="Kim M."/>
            <person name="Yi H."/>
        </authorList>
    </citation>
    <scope>NUCLEOTIDE SEQUENCE [LARGE SCALE GENOMIC DNA]</scope>
    <source>
        <strain evidence="2 3">HYN0046</strain>
    </source>
</reference>
<dbReference type="AlphaFoldDB" id="A0A345P9W2"/>
<dbReference type="KEGG" id="mbah:HYN46_15220"/>
<dbReference type="InterPro" id="IPR011724">
    <property type="entry name" value="Cyd_oper_YbgT"/>
</dbReference>
<name>A0A345P9W2_9GAMM</name>
<organism evidence="2 3">
    <name type="scientific">Aquirhabdus parva</name>
    <dbReference type="NCBI Taxonomy" id="2283318"/>
    <lineage>
        <taxon>Bacteria</taxon>
        <taxon>Pseudomonadati</taxon>
        <taxon>Pseudomonadota</taxon>
        <taxon>Gammaproteobacteria</taxon>
        <taxon>Moraxellales</taxon>
        <taxon>Moraxellaceae</taxon>
        <taxon>Aquirhabdus</taxon>
    </lineage>
</organism>
<dbReference type="Pfam" id="PF08173">
    <property type="entry name" value="YbgT_YccB"/>
    <property type="match status" value="1"/>
</dbReference>
<keyword evidence="1" id="KW-0812">Transmembrane</keyword>
<dbReference type="OrthoDB" id="9806372at2"/>